<keyword evidence="2" id="KW-1133">Transmembrane helix</keyword>
<evidence type="ECO:0000256" key="1">
    <source>
        <dbReference type="SAM" id="MobiDB-lite"/>
    </source>
</evidence>
<name>A0A4R6UBE0_9BACI</name>
<evidence type="ECO:0000256" key="2">
    <source>
        <dbReference type="SAM" id="Phobius"/>
    </source>
</evidence>
<evidence type="ECO:0000313" key="4">
    <source>
        <dbReference type="EMBL" id="TDQ42065.1"/>
    </source>
</evidence>
<accession>A0A4R6UBE0</accession>
<dbReference type="AlphaFoldDB" id="A0A4R6UBE0"/>
<dbReference type="RefSeq" id="WP_133578959.1">
    <property type="nucleotide sequence ID" value="NZ_SNYJ01000002.1"/>
</dbReference>
<keyword evidence="3" id="KW-0732">Signal</keyword>
<feature type="signal peptide" evidence="3">
    <location>
        <begin position="1"/>
        <end position="22"/>
    </location>
</feature>
<keyword evidence="5" id="KW-1185">Reference proteome</keyword>
<keyword evidence="2" id="KW-0812">Transmembrane</keyword>
<dbReference type="NCBIfam" id="TIGR01167">
    <property type="entry name" value="LPXTG_anchor"/>
    <property type="match status" value="1"/>
</dbReference>
<evidence type="ECO:0000256" key="3">
    <source>
        <dbReference type="SAM" id="SignalP"/>
    </source>
</evidence>
<feature type="chain" id="PRO_5038558504" evidence="3">
    <location>
        <begin position="23"/>
        <end position="305"/>
    </location>
</feature>
<proteinExistence type="predicted"/>
<reference evidence="4 5" key="1">
    <citation type="submission" date="2019-03" db="EMBL/GenBank/DDBJ databases">
        <title>Genomic Encyclopedia of Type Strains, Phase IV (KMG-IV): sequencing the most valuable type-strain genomes for metagenomic binning, comparative biology and taxonomic classification.</title>
        <authorList>
            <person name="Goeker M."/>
        </authorList>
    </citation>
    <scope>NUCLEOTIDE SEQUENCE [LARGE SCALE GENOMIC DNA]</scope>
    <source>
        <strain evidence="4 5">DSM 28697</strain>
    </source>
</reference>
<feature type="compositionally biased region" description="Polar residues" evidence="1">
    <location>
        <begin position="243"/>
        <end position="252"/>
    </location>
</feature>
<feature type="region of interest" description="Disordered" evidence="1">
    <location>
        <begin position="148"/>
        <end position="260"/>
    </location>
</feature>
<feature type="compositionally biased region" description="Acidic residues" evidence="1">
    <location>
        <begin position="153"/>
        <end position="181"/>
    </location>
</feature>
<feature type="compositionally biased region" description="Low complexity" evidence="1">
    <location>
        <begin position="229"/>
        <end position="242"/>
    </location>
</feature>
<sequence>MKKPCFALMLALFLLVPQFTAAALQEVDIGLLPEQRLYFLKNLKPGDTAVKTLKVNNQGRRAFTYQAYAEYPENLEGASNSFYRQLEITVVDDSERVLYTGALAEFDHFRRARSLRAGSSEELTFKVHFPWESGNEFQGKKTGVNLTFYAEGFDPDNPDNPDDPDDPDRPDDPDDPNDPDDPDRPDNPDDPNDTDTPENPDNPTDPNDPNDPNDPDEDDQGAPPPPDSGQPSDPNDPIPNDNESPGSPQENSPPGEAELVPILPQTGERDPLMMTVLGITLLFLGGLAALWHRYMTLKEKRTDSQ</sequence>
<feature type="compositionally biased region" description="Acidic residues" evidence="1">
    <location>
        <begin position="211"/>
        <end position="220"/>
    </location>
</feature>
<evidence type="ECO:0000313" key="5">
    <source>
        <dbReference type="Proteomes" id="UP000295632"/>
    </source>
</evidence>
<dbReference type="Proteomes" id="UP000295632">
    <property type="component" value="Unassembled WGS sequence"/>
</dbReference>
<organism evidence="4 5">
    <name type="scientific">Aureibacillus halotolerans</name>
    <dbReference type="NCBI Taxonomy" id="1508390"/>
    <lineage>
        <taxon>Bacteria</taxon>
        <taxon>Bacillati</taxon>
        <taxon>Bacillota</taxon>
        <taxon>Bacilli</taxon>
        <taxon>Bacillales</taxon>
        <taxon>Bacillaceae</taxon>
        <taxon>Aureibacillus</taxon>
    </lineage>
</organism>
<dbReference type="EMBL" id="SNYJ01000002">
    <property type="protein sequence ID" value="TDQ42065.1"/>
    <property type="molecule type" value="Genomic_DNA"/>
</dbReference>
<protein>
    <submittedName>
        <fullName evidence="4">LPXTG-motif cell wall-anchored protein</fullName>
    </submittedName>
</protein>
<feature type="compositionally biased region" description="Acidic residues" evidence="1">
    <location>
        <begin position="188"/>
        <end position="198"/>
    </location>
</feature>
<gene>
    <name evidence="4" type="ORF">EV213_10294</name>
</gene>
<feature type="transmembrane region" description="Helical" evidence="2">
    <location>
        <begin position="272"/>
        <end position="291"/>
    </location>
</feature>
<keyword evidence="2" id="KW-0472">Membrane</keyword>
<comment type="caution">
    <text evidence="4">The sequence shown here is derived from an EMBL/GenBank/DDBJ whole genome shotgun (WGS) entry which is preliminary data.</text>
</comment>
<dbReference type="OrthoDB" id="2566057at2"/>